<evidence type="ECO:0000256" key="15">
    <source>
        <dbReference type="PIRSR" id="PIRSR605708-1"/>
    </source>
</evidence>
<evidence type="ECO:0000256" key="12">
    <source>
        <dbReference type="ARBA" id="ARBA00023004"/>
    </source>
</evidence>
<dbReference type="EMBL" id="CAJRGZ010000017">
    <property type="protein sequence ID" value="CAG5156648.1"/>
    <property type="molecule type" value="Genomic_DNA"/>
</dbReference>
<evidence type="ECO:0000256" key="5">
    <source>
        <dbReference type="ARBA" id="ARBA00013127"/>
    </source>
</evidence>
<evidence type="ECO:0000256" key="3">
    <source>
        <dbReference type="ARBA" id="ARBA00004704"/>
    </source>
</evidence>
<dbReference type="Pfam" id="PF04209">
    <property type="entry name" value="HgmA_C"/>
    <property type="match status" value="1"/>
</dbReference>
<evidence type="ECO:0000256" key="13">
    <source>
        <dbReference type="ARBA" id="ARBA00023136"/>
    </source>
</evidence>
<evidence type="ECO:0000313" key="19">
    <source>
        <dbReference type="EMBL" id="CAG5156648.1"/>
    </source>
</evidence>
<evidence type="ECO:0000256" key="16">
    <source>
        <dbReference type="PIRSR" id="PIRSR605708-2"/>
    </source>
</evidence>
<comment type="caution">
    <text evidence="19">The sequence shown here is derived from an EMBL/GenBank/DDBJ whole genome shotgun (WGS) entry which is preliminary data.</text>
</comment>
<dbReference type="GO" id="GO:0012505">
    <property type="term" value="C:endomembrane system"/>
    <property type="evidence" value="ECO:0007669"/>
    <property type="project" value="UniProtKB-ARBA"/>
</dbReference>
<feature type="active site" description="Proton acceptor" evidence="15">
    <location>
        <position position="334"/>
    </location>
</feature>
<feature type="binding site" evidence="16">
    <location>
        <position position="392"/>
    </location>
    <ligand>
        <name>homogentisate</name>
        <dbReference type="ChEBI" id="CHEBI:16169"/>
    </ligand>
</feature>
<gene>
    <name evidence="19" type="ORF">ALTATR162_LOCUS4445</name>
</gene>
<comment type="subcellular location">
    <subcellularLocation>
        <location evidence="2">Membrane</location>
        <topology evidence="2">Multi-pass membrane protein</topology>
    </subcellularLocation>
</comment>
<comment type="similarity">
    <text evidence="4">Belongs to the homogentisate dioxygenase family.</text>
</comment>
<accession>A0A8J2I1C3</accession>
<protein>
    <recommendedName>
        <fullName evidence="5">homogentisate 1,2-dioxygenase</fullName>
        <ecNumber evidence="5">1.13.11.5</ecNumber>
    </recommendedName>
</protein>
<keyword evidence="8" id="KW-0828">Tyrosine catabolism</keyword>
<evidence type="ECO:0000256" key="1">
    <source>
        <dbReference type="ARBA" id="ARBA00001962"/>
    </source>
</evidence>
<dbReference type="GeneID" id="67016113"/>
<feature type="domain" description="Homogentisate 1,2-dioxygenase N-terminal" evidence="18">
    <location>
        <begin position="123"/>
        <end position="321"/>
    </location>
</feature>
<dbReference type="Proteomes" id="UP000676310">
    <property type="component" value="Unassembled WGS sequence"/>
</dbReference>
<evidence type="ECO:0000256" key="7">
    <source>
        <dbReference type="ARBA" id="ARBA00022723"/>
    </source>
</evidence>
<feature type="binding site" evidence="16">
    <location>
        <position position="377"/>
    </location>
    <ligand>
        <name>Fe cation</name>
        <dbReference type="ChEBI" id="CHEBI:24875"/>
    </ligand>
</feature>
<dbReference type="Pfam" id="PF20510">
    <property type="entry name" value="HgmA_N"/>
    <property type="match status" value="1"/>
</dbReference>
<evidence type="ECO:0000256" key="8">
    <source>
        <dbReference type="ARBA" id="ARBA00022878"/>
    </source>
</evidence>
<dbReference type="AlphaFoldDB" id="A0A8J2I1C3"/>
<keyword evidence="12 16" id="KW-0408">Iron</keyword>
<feature type="binding site" evidence="16">
    <location>
        <position position="413"/>
    </location>
    <ligand>
        <name>Fe cation</name>
        <dbReference type="ChEBI" id="CHEBI:24875"/>
    </ligand>
</feature>
<dbReference type="SUPFAM" id="SSF51182">
    <property type="entry name" value="RmlC-like cupins"/>
    <property type="match status" value="1"/>
</dbReference>
<dbReference type="CDD" id="cd07000">
    <property type="entry name" value="cupin_HGO_N"/>
    <property type="match status" value="1"/>
</dbReference>
<name>A0A8J2I1C3_9PLEO</name>
<dbReference type="GO" id="GO:0046872">
    <property type="term" value="F:metal ion binding"/>
    <property type="evidence" value="ECO:0007669"/>
    <property type="project" value="UniProtKB-KW"/>
</dbReference>
<feature type="domain" description="Homogentisate 1,2-dioxygenase C-terminal" evidence="17">
    <location>
        <begin position="323"/>
        <end position="475"/>
    </location>
</feature>
<evidence type="ECO:0000256" key="2">
    <source>
        <dbReference type="ARBA" id="ARBA00004141"/>
    </source>
</evidence>
<dbReference type="EC" id="1.13.11.5" evidence="5"/>
<feature type="binding site" evidence="16">
    <location>
        <position position="383"/>
    </location>
    <ligand>
        <name>Fe cation</name>
        <dbReference type="ChEBI" id="CHEBI:24875"/>
    </ligand>
</feature>
<sequence length="493" mass="54796">MASASFRDSMNSLGWSRREVDAPVNTAPPSLLGRIQNLNPFGEGGYVRLPITETNPGAPLPAPSRREEEEGWFAPWGVLMGPIQYFHHLISGPRLPFTAAYFGSIALTLFFSLGTDLPDNEDTESNFLPANKRVHVSPTQLAWLPFDTPTDGDVDFISGLKSIAGSGDPTLREGLAVHTYLCNASMNKRAAVNSDGDFLIVPQQGALDILTEFGPMYVQPGEICVIQRGQRFRVKVEGPTRGYILEIWGSQFQLPELGPLGANGLANARDFLHPVAKYEIEQESWEIVYKLAGKFFVSKQEHSPFDVVAWHGNYVPYKYDLTKFVNVGSISVDHIDPSIFCVITAPSRDPAAPLADFLIFSPRWDVASHTYRPPYYHRNGASELMGLIYGEYAGRSDEFQPGGISFECGFVPHGVAYEEFKAASAAPPPEMQISKGAIAFMMESSRMFTITDWAWNSKKKHEHDPKMWDNLVDNFSKHKDEVEKILAEGVKKL</sequence>
<organism evidence="19 20">
    <name type="scientific">Alternaria atra</name>
    <dbReference type="NCBI Taxonomy" id="119953"/>
    <lineage>
        <taxon>Eukaryota</taxon>
        <taxon>Fungi</taxon>
        <taxon>Dikarya</taxon>
        <taxon>Ascomycota</taxon>
        <taxon>Pezizomycotina</taxon>
        <taxon>Dothideomycetes</taxon>
        <taxon>Pleosporomycetidae</taxon>
        <taxon>Pleosporales</taxon>
        <taxon>Pleosporineae</taxon>
        <taxon>Pleosporaceae</taxon>
        <taxon>Alternaria</taxon>
        <taxon>Alternaria sect. Ulocladioides</taxon>
    </lineage>
</organism>
<dbReference type="InterPro" id="IPR005708">
    <property type="entry name" value="Homogentis_dOase"/>
</dbReference>
<dbReference type="GO" id="GO:0005737">
    <property type="term" value="C:cytoplasm"/>
    <property type="evidence" value="ECO:0007669"/>
    <property type="project" value="TreeGrafter"/>
</dbReference>
<dbReference type="Gene3D" id="2.60.120.10">
    <property type="entry name" value="Jelly Rolls"/>
    <property type="match status" value="1"/>
</dbReference>
<evidence type="ECO:0000256" key="6">
    <source>
        <dbReference type="ARBA" id="ARBA00022692"/>
    </source>
</evidence>
<evidence type="ECO:0000259" key="18">
    <source>
        <dbReference type="Pfam" id="PF20510"/>
    </source>
</evidence>
<dbReference type="InterPro" id="IPR046451">
    <property type="entry name" value="HgmA_C"/>
</dbReference>
<evidence type="ECO:0000313" key="20">
    <source>
        <dbReference type="Proteomes" id="UP000676310"/>
    </source>
</evidence>
<comment type="cofactor">
    <cofactor evidence="1 16">
        <name>Fe cation</name>
        <dbReference type="ChEBI" id="CHEBI:24875"/>
    </cofactor>
</comment>
<keyword evidence="10" id="KW-1133">Transmembrane helix</keyword>
<evidence type="ECO:0000256" key="11">
    <source>
        <dbReference type="ARBA" id="ARBA00023002"/>
    </source>
</evidence>
<proteinExistence type="inferred from homology"/>
<evidence type="ECO:0000259" key="17">
    <source>
        <dbReference type="Pfam" id="PF04209"/>
    </source>
</evidence>
<evidence type="ECO:0000256" key="4">
    <source>
        <dbReference type="ARBA" id="ARBA00007757"/>
    </source>
</evidence>
<dbReference type="UniPathway" id="UPA00139">
    <property type="reaction ID" value="UER00339"/>
</dbReference>
<keyword evidence="6" id="KW-0812">Transmembrane</keyword>
<dbReference type="PANTHER" id="PTHR11056">
    <property type="entry name" value="HOMOGENTISATE 1,2-DIOXYGENASE"/>
    <property type="match status" value="1"/>
</dbReference>
<reference evidence="19" key="1">
    <citation type="submission" date="2021-05" db="EMBL/GenBank/DDBJ databases">
        <authorList>
            <person name="Stam R."/>
        </authorList>
    </citation>
    <scope>NUCLEOTIDE SEQUENCE</scope>
    <source>
        <strain evidence="19">CS162</strain>
    </source>
</reference>
<comment type="pathway">
    <text evidence="3">Amino-acid degradation; L-phenylalanine degradation; acetoacetate and fumarate from L-phenylalanine: step 4/6.</text>
</comment>
<dbReference type="PANTHER" id="PTHR11056:SF4">
    <property type="entry name" value="HOMOGENTISATE 1,2-DIOXYGENASE"/>
    <property type="match status" value="1"/>
</dbReference>
<dbReference type="RefSeq" id="XP_043167991.1">
    <property type="nucleotide sequence ID" value="XM_043312056.1"/>
</dbReference>
<dbReference type="FunFam" id="2.60.120.10:FF:000034">
    <property type="entry name" value="Homogentisate 1,2-dioxygenase"/>
    <property type="match status" value="1"/>
</dbReference>
<evidence type="ECO:0000256" key="14">
    <source>
        <dbReference type="ARBA" id="ARBA00023232"/>
    </source>
</evidence>
<keyword evidence="20" id="KW-1185">Reference proteome</keyword>
<keyword evidence="7 16" id="KW-0479">Metal-binding</keyword>
<dbReference type="InterPro" id="IPR046452">
    <property type="entry name" value="HgmA_N"/>
</dbReference>
<dbReference type="GO" id="GO:0016020">
    <property type="term" value="C:membrane"/>
    <property type="evidence" value="ECO:0007669"/>
    <property type="project" value="UniProtKB-SubCell"/>
</dbReference>
<keyword evidence="14" id="KW-0585">Phenylalanine catabolism</keyword>
<feature type="binding site" evidence="16">
    <location>
        <position position="413"/>
    </location>
    <ligand>
        <name>homogentisate</name>
        <dbReference type="ChEBI" id="CHEBI:16169"/>
    </ligand>
</feature>
<dbReference type="InterPro" id="IPR011051">
    <property type="entry name" value="RmlC_Cupin_sf"/>
</dbReference>
<dbReference type="GO" id="GO:0006572">
    <property type="term" value="P:L-tyrosine catabolic process"/>
    <property type="evidence" value="ECO:0007669"/>
    <property type="project" value="UniProtKB-KW"/>
</dbReference>
<evidence type="ECO:0000256" key="9">
    <source>
        <dbReference type="ARBA" id="ARBA00022964"/>
    </source>
</evidence>
<dbReference type="GO" id="GO:0016192">
    <property type="term" value="P:vesicle-mediated transport"/>
    <property type="evidence" value="ECO:0007669"/>
    <property type="project" value="InterPro"/>
</dbReference>
<dbReference type="InterPro" id="IPR007305">
    <property type="entry name" value="Vesicle_transpt_Got1/SFT2"/>
</dbReference>
<evidence type="ECO:0000256" key="10">
    <source>
        <dbReference type="ARBA" id="ARBA00022989"/>
    </source>
</evidence>
<dbReference type="GO" id="GO:0006559">
    <property type="term" value="P:L-phenylalanine catabolic process"/>
    <property type="evidence" value="ECO:0007669"/>
    <property type="project" value="UniProtKB-UniPathway"/>
</dbReference>
<dbReference type="OrthoDB" id="1689029at2759"/>
<dbReference type="GO" id="GO:0004411">
    <property type="term" value="F:homogentisate 1,2-dioxygenase activity"/>
    <property type="evidence" value="ECO:0007669"/>
    <property type="project" value="UniProtKB-EC"/>
</dbReference>
<dbReference type="InterPro" id="IPR014710">
    <property type="entry name" value="RmlC-like_jellyroll"/>
</dbReference>
<keyword evidence="13" id="KW-0472">Membrane</keyword>
<keyword evidence="11" id="KW-0560">Oxidoreductase</keyword>
<dbReference type="Pfam" id="PF04178">
    <property type="entry name" value="Got1"/>
    <property type="match status" value="1"/>
</dbReference>
<keyword evidence="9" id="KW-0223">Dioxygenase</keyword>